<proteinExistence type="predicted"/>
<dbReference type="AlphaFoldDB" id="A0A015KPH1"/>
<evidence type="ECO:0000313" key="1">
    <source>
        <dbReference type="EMBL" id="EXX61636.1"/>
    </source>
</evidence>
<name>A0A015KPH1_RHIIW</name>
<reference evidence="1 2" key="1">
    <citation type="submission" date="2014-02" db="EMBL/GenBank/DDBJ databases">
        <title>Single nucleus genome sequencing reveals high similarity among nuclei of an endomycorrhizal fungus.</title>
        <authorList>
            <person name="Lin K."/>
            <person name="Geurts R."/>
            <person name="Zhang Z."/>
            <person name="Limpens E."/>
            <person name="Saunders D.G."/>
            <person name="Mu D."/>
            <person name="Pang E."/>
            <person name="Cao H."/>
            <person name="Cha H."/>
            <person name="Lin T."/>
            <person name="Zhou Q."/>
            <person name="Shang Y."/>
            <person name="Li Y."/>
            <person name="Ivanov S."/>
            <person name="Sharma T."/>
            <person name="Velzen R.V."/>
            <person name="Ruijter N.D."/>
            <person name="Aanen D.K."/>
            <person name="Win J."/>
            <person name="Kamoun S."/>
            <person name="Bisseling T."/>
            <person name="Huang S."/>
        </authorList>
    </citation>
    <scope>NUCLEOTIDE SEQUENCE [LARGE SCALE GENOMIC DNA]</scope>
    <source>
        <strain evidence="2">DAOM197198w</strain>
    </source>
</reference>
<evidence type="ECO:0008006" key="3">
    <source>
        <dbReference type="Google" id="ProtNLM"/>
    </source>
</evidence>
<protein>
    <recommendedName>
        <fullName evidence="3">C2H2-type domain-containing protein</fullName>
    </recommendedName>
</protein>
<dbReference type="OrthoDB" id="2427837at2759"/>
<dbReference type="EMBL" id="JEMT01025180">
    <property type="protein sequence ID" value="EXX61636.1"/>
    <property type="molecule type" value="Genomic_DNA"/>
</dbReference>
<accession>A0A015KPH1</accession>
<keyword evidence="2" id="KW-1185">Reference proteome</keyword>
<dbReference type="Proteomes" id="UP000022910">
    <property type="component" value="Unassembled WGS sequence"/>
</dbReference>
<organism evidence="1 2">
    <name type="scientific">Rhizophagus irregularis (strain DAOM 197198w)</name>
    <name type="common">Glomus intraradices</name>
    <dbReference type="NCBI Taxonomy" id="1432141"/>
    <lineage>
        <taxon>Eukaryota</taxon>
        <taxon>Fungi</taxon>
        <taxon>Fungi incertae sedis</taxon>
        <taxon>Mucoromycota</taxon>
        <taxon>Glomeromycotina</taxon>
        <taxon>Glomeromycetes</taxon>
        <taxon>Glomerales</taxon>
        <taxon>Glomeraceae</taxon>
        <taxon>Rhizophagus</taxon>
    </lineage>
</organism>
<evidence type="ECO:0000313" key="2">
    <source>
        <dbReference type="Proteomes" id="UP000022910"/>
    </source>
</evidence>
<sequence length="228" mass="26934">MTVDDIKNFQCCNHSDILAIPPPISSSKPVLQQYFECEICKVLYKTKRGLTRHQNIVQKYNIRREGLYILPCEAIDQFKADLVHIIGSKLKEHFKQSGKQSLSFPCLESLFFRVFEEYIHYFNYKSGSYKYFFQGPDAYTQLATLLNNQNWGRKYFDNNQQTFVLLFNGQAEEKVNCNLFEEQILKYRKKRSNLPKLTVEWKTKSKRDAKDNQTSAGYIHLSFYTQQI</sequence>
<gene>
    <name evidence="1" type="ORF">RirG_169330</name>
</gene>
<comment type="caution">
    <text evidence="1">The sequence shown here is derived from an EMBL/GenBank/DDBJ whole genome shotgun (WGS) entry which is preliminary data.</text>
</comment>
<dbReference type="HOGENOM" id="CLU_113832_1_0_1"/>